<evidence type="ECO:0000259" key="21">
    <source>
        <dbReference type="PROSITE" id="PS50011"/>
    </source>
</evidence>
<keyword evidence="5" id="KW-0600">Photoreceptor protein</keyword>
<dbReference type="GO" id="GO:0009882">
    <property type="term" value="F:blue light photoreceptor activity"/>
    <property type="evidence" value="ECO:0007669"/>
    <property type="project" value="UniProtKB-ARBA"/>
</dbReference>
<organism evidence="24">
    <name type="scientific">Juncus inflexus</name>
    <dbReference type="NCBI Taxonomy" id="318445"/>
    <lineage>
        <taxon>Eukaryota</taxon>
        <taxon>Viridiplantae</taxon>
        <taxon>Streptophyta</taxon>
        <taxon>Embryophyta</taxon>
        <taxon>Tracheophyta</taxon>
        <taxon>Spermatophyta</taxon>
        <taxon>Magnoliopsida</taxon>
        <taxon>Liliopsida</taxon>
        <taxon>Poales</taxon>
        <taxon>Juncaceae</taxon>
        <taxon>Juncus</taxon>
    </lineage>
</organism>
<feature type="domain" description="Protein kinase" evidence="21">
    <location>
        <begin position="589"/>
        <end position="876"/>
    </location>
</feature>
<keyword evidence="12" id="KW-0418">Kinase</keyword>
<feature type="domain" description="PAC" evidence="23">
    <location>
        <begin position="178"/>
        <end position="232"/>
    </location>
</feature>
<evidence type="ECO:0000256" key="12">
    <source>
        <dbReference type="ARBA" id="ARBA00022777"/>
    </source>
</evidence>
<proteinExistence type="evidence at transcript level"/>
<feature type="region of interest" description="Disordered" evidence="20">
    <location>
        <begin position="1"/>
        <end position="98"/>
    </location>
</feature>
<protein>
    <recommendedName>
        <fullName evidence="3">non-specific serine/threonine protein kinase</fullName>
        <ecNumber evidence="3">2.7.11.1</ecNumber>
    </recommendedName>
</protein>
<comment type="similarity">
    <text evidence="2">Belongs to the protein kinase superfamily. AGC Ser/Thr protein kinase family.</text>
</comment>
<dbReference type="CDD" id="cd05574">
    <property type="entry name" value="STKc_phototropin_like"/>
    <property type="match status" value="1"/>
</dbReference>
<dbReference type="PROSITE" id="PS50011">
    <property type="entry name" value="PROTEIN_KINASE_DOM"/>
    <property type="match status" value="1"/>
</dbReference>
<dbReference type="GO" id="GO:0005524">
    <property type="term" value="F:ATP binding"/>
    <property type="evidence" value="ECO:0007669"/>
    <property type="project" value="UniProtKB-UniRule"/>
</dbReference>
<evidence type="ECO:0000256" key="2">
    <source>
        <dbReference type="ARBA" id="ARBA00009903"/>
    </source>
</evidence>
<evidence type="ECO:0000256" key="10">
    <source>
        <dbReference type="ARBA" id="ARBA00022737"/>
    </source>
</evidence>
<evidence type="ECO:0000256" key="1">
    <source>
        <dbReference type="ARBA" id="ARBA00001917"/>
    </source>
</evidence>
<keyword evidence="15" id="KW-0675">Receptor</keyword>
<comment type="catalytic activity">
    <reaction evidence="17">
        <text>L-seryl-[protein] + ATP = O-phospho-L-seryl-[protein] + ADP + H(+)</text>
        <dbReference type="Rhea" id="RHEA:17989"/>
        <dbReference type="Rhea" id="RHEA-COMP:9863"/>
        <dbReference type="Rhea" id="RHEA-COMP:11604"/>
        <dbReference type="ChEBI" id="CHEBI:15378"/>
        <dbReference type="ChEBI" id="CHEBI:29999"/>
        <dbReference type="ChEBI" id="CHEBI:30616"/>
        <dbReference type="ChEBI" id="CHEBI:83421"/>
        <dbReference type="ChEBI" id="CHEBI:456216"/>
        <dbReference type="EC" id="2.7.11.1"/>
    </reaction>
</comment>
<dbReference type="SUPFAM" id="SSF55785">
    <property type="entry name" value="PYP-like sensor domain (PAS domain)"/>
    <property type="match status" value="2"/>
</dbReference>
<evidence type="ECO:0000256" key="9">
    <source>
        <dbReference type="ARBA" id="ARBA00022679"/>
    </source>
</evidence>
<keyword evidence="8" id="KW-0288">FMN</keyword>
<evidence type="ECO:0000256" key="19">
    <source>
        <dbReference type="PROSITE-ProRule" id="PRU10141"/>
    </source>
</evidence>
<evidence type="ECO:0000259" key="23">
    <source>
        <dbReference type="PROSITE" id="PS50113"/>
    </source>
</evidence>
<keyword evidence="14" id="KW-0157">Chromophore</keyword>
<dbReference type="Gene3D" id="1.10.510.10">
    <property type="entry name" value="Transferase(Phosphotransferase) domain 1"/>
    <property type="match status" value="1"/>
</dbReference>
<evidence type="ECO:0000256" key="13">
    <source>
        <dbReference type="ARBA" id="ARBA00022840"/>
    </source>
</evidence>
<comment type="cofactor">
    <cofactor evidence="1">
        <name>FMN</name>
        <dbReference type="ChEBI" id="CHEBI:58210"/>
    </cofactor>
</comment>
<feature type="compositionally biased region" description="Polar residues" evidence="20">
    <location>
        <begin position="37"/>
        <end position="47"/>
    </location>
</feature>
<evidence type="ECO:0000256" key="18">
    <source>
        <dbReference type="ARBA" id="ARBA00058424"/>
    </source>
</evidence>
<feature type="domain" description="PAC" evidence="23">
    <location>
        <begin position="462"/>
        <end position="516"/>
    </location>
</feature>
<dbReference type="InterPro" id="IPR000719">
    <property type="entry name" value="Prot_kinase_dom"/>
</dbReference>
<feature type="compositionally biased region" description="Basic and acidic residues" evidence="20">
    <location>
        <begin position="78"/>
        <end position="90"/>
    </location>
</feature>
<keyword evidence="13 19" id="KW-0067">ATP-binding</keyword>
<feature type="binding site" evidence="19">
    <location>
        <position position="618"/>
    </location>
    <ligand>
        <name>ATP</name>
        <dbReference type="ChEBI" id="CHEBI:30616"/>
    </ligand>
</feature>
<evidence type="ECO:0000256" key="3">
    <source>
        <dbReference type="ARBA" id="ARBA00012513"/>
    </source>
</evidence>
<comment type="function">
    <text evidence="18">Protein kinase that acts as a blue light photoreceptor in a signal-transduction pathway for phototropic responses. Regulates a wide range of physiological activities in plants that maximize the efficiency of photosynthesis, such as chloroplast relocations, stomata opening, and leaf expansion.</text>
</comment>
<dbReference type="EMBL" id="KU698471">
    <property type="protein sequence ID" value="AML76608.1"/>
    <property type="molecule type" value="mRNA"/>
</dbReference>
<dbReference type="SMART" id="SM00220">
    <property type="entry name" value="S_TKc"/>
    <property type="match status" value="1"/>
</dbReference>
<dbReference type="InterPro" id="IPR000700">
    <property type="entry name" value="PAS-assoc_C"/>
</dbReference>
<dbReference type="Pfam" id="PF00069">
    <property type="entry name" value="Pkinase"/>
    <property type="match status" value="1"/>
</dbReference>
<keyword evidence="11 19" id="KW-0547">Nucleotide-binding</keyword>
<dbReference type="PROSITE" id="PS50112">
    <property type="entry name" value="PAS"/>
    <property type="match status" value="2"/>
</dbReference>
<dbReference type="SUPFAM" id="SSF56112">
    <property type="entry name" value="Protein kinase-like (PK-like)"/>
    <property type="match status" value="1"/>
</dbReference>
<feature type="domain" description="PAS" evidence="22">
    <location>
        <begin position="388"/>
        <end position="461"/>
    </location>
</feature>
<evidence type="ECO:0000256" key="14">
    <source>
        <dbReference type="ARBA" id="ARBA00022991"/>
    </source>
</evidence>
<dbReference type="InterPro" id="IPR000014">
    <property type="entry name" value="PAS"/>
</dbReference>
<keyword evidence="7" id="KW-0285">Flavoprotein</keyword>
<evidence type="ECO:0000256" key="7">
    <source>
        <dbReference type="ARBA" id="ARBA00022630"/>
    </source>
</evidence>
<dbReference type="Gene3D" id="3.30.450.20">
    <property type="entry name" value="PAS domain"/>
    <property type="match status" value="2"/>
</dbReference>
<dbReference type="InterPro" id="IPR017441">
    <property type="entry name" value="Protein_kinase_ATP_BS"/>
</dbReference>
<dbReference type="InterPro" id="IPR011009">
    <property type="entry name" value="Kinase-like_dom_sf"/>
</dbReference>
<evidence type="ECO:0000256" key="11">
    <source>
        <dbReference type="ARBA" id="ARBA00022741"/>
    </source>
</evidence>
<dbReference type="GO" id="GO:0004674">
    <property type="term" value="F:protein serine/threonine kinase activity"/>
    <property type="evidence" value="ECO:0007669"/>
    <property type="project" value="UniProtKB-KW"/>
</dbReference>
<dbReference type="FunFam" id="3.30.200.20:FF:000133">
    <property type="entry name" value="LOV domain-containing protein"/>
    <property type="match status" value="1"/>
</dbReference>
<evidence type="ECO:0000256" key="5">
    <source>
        <dbReference type="ARBA" id="ARBA00022543"/>
    </source>
</evidence>
<keyword evidence="10" id="KW-0677">Repeat</keyword>
<keyword evidence="4" id="KW-0723">Serine/threonine-protein kinase</keyword>
<dbReference type="SMART" id="SM00091">
    <property type="entry name" value="PAS"/>
    <property type="match status" value="2"/>
</dbReference>
<accession>A0A126WWE0</accession>
<comment type="catalytic activity">
    <reaction evidence="16">
        <text>L-threonyl-[protein] + ATP = O-phospho-L-threonyl-[protein] + ADP + H(+)</text>
        <dbReference type="Rhea" id="RHEA:46608"/>
        <dbReference type="Rhea" id="RHEA-COMP:11060"/>
        <dbReference type="Rhea" id="RHEA-COMP:11605"/>
        <dbReference type="ChEBI" id="CHEBI:15378"/>
        <dbReference type="ChEBI" id="CHEBI:30013"/>
        <dbReference type="ChEBI" id="CHEBI:30616"/>
        <dbReference type="ChEBI" id="CHEBI:61977"/>
        <dbReference type="ChEBI" id="CHEBI:456216"/>
        <dbReference type="EC" id="2.7.11.1"/>
    </reaction>
</comment>
<dbReference type="EC" id="2.7.11.1" evidence="3"/>
<evidence type="ECO:0000259" key="22">
    <source>
        <dbReference type="PROSITE" id="PS50112"/>
    </source>
</evidence>
<dbReference type="SMART" id="SM00086">
    <property type="entry name" value="PAC"/>
    <property type="match status" value="2"/>
</dbReference>
<evidence type="ECO:0000256" key="16">
    <source>
        <dbReference type="ARBA" id="ARBA00047899"/>
    </source>
</evidence>
<evidence type="ECO:0000256" key="6">
    <source>
        <dbReference type="ARBA" id="ARBA00022606"/>
    </source>
</evidence>
<dbReference type="AlphaFoldDB" id="A0A126WWE0"/>
<evidence type="ECO:0000256" key="17">
    <source>
        <dbReference type="ARBA" id="ARBA00048679"/>
    </source>
</evidence>
<feature type="compositionally biased region" description="Basic and acidic residues" evidence="20">
    <location>
        <begin position="55"/>
        <end position="67"/>
    </location>
</feature>
<dbReference type="FunFam" id="3.30.450.20:FF:000002">
    <property type="entry name" value="LOV domain-containing protein"/>
    <property type="match status" value="1"/>
</dbReference>
<evidence type="ECO:0000256" key="8">
    <source>
        <dbReference type="ARBA" id="ARBA00022643"/>
    </source>
</evidence>
<reference evidence="24" key="1">
    <citation type="journal article" date="2016" name="Proc. Natl. Acad. Sci. U.S.A.">
        <title>Functional and topological diversity of LOV domain photoreceptors.</title>
        <authorList>
            <person name="Glantz S.T."/>
            <person name="Carpenter E.J."/>
            <person name="Melkonian M."/>
            <person name="Gardner K.H."/>
            <person name="Boyden E.S."/>
            <person name="Wong G.K."/>
            <person name="Chow B.Y."/>
        </authorList>
    </citation>
    <scope>NUCLEOTIDE SEQUENCE</scope>
    <source>
        <strain evidence="24">CIEA_2002555</strain>
    </source>
</reference>
<dbReference type="InterPro" id="IPR035965">
    <property type="entry name" value="PAS-like_dom_sf"/>
</dbReference>
<evidence type="ECO:0000256" key="4">
    <source>
        <dbReference type="ARBA" id="ARBA00022527"/>
    </source>
</evidence>
<dbReference type="Pfam" id="PF13426">
    <property type="entry name" value="PAS_9"/>
    <property type="match status" value="2"/>
</dbReference>
<dbReference type="PROSITE" id="PS00108">
    <property type="entry name" value="PROTEIN_KINASE_ST"/>
    <property type="match status" value="1"/>
</dbReference>
<dbReference type="PANTHER" id="PTHR45637">
    <property type="entry name" value="FLIPPASE KINASE 1-RELATED"/>
    <property type="match status" value="1"/>
</dbReference>
<dbReference type="InterPro" id="IPR008271">
    <property type="entry name" value="Ser/Thr_kinase_AS"/>
</dbReference>
<keyword evidence="6" id="KW-0716">Sensory transduction</keyword>
<evidence type="ECO:0000256" key="15">
    <source>
        <dbReference type="ARBA" id="ARBA00023170"/>
    </source>
</evidence>
<name>A0A126WWE0_9POAL</name>
<feature type="domain" description="PAS" evidence="22">
    <location>
        <begin position="104"/>
        <end position="177"/>
    </location>
</feature>
<dbReference type="FunFam" id="3.30.450.20:FF:000036">
    <property type="entry name" value="Putative LOV domain-containing protein"/>
    <property type="match status" value="1"/>
</dbReference>
<dbReference type="PROSITE" id="PS50113">
    <property type="entry name" value="PAC"/>
    <property type="match status" value="2"/>
</dbReference>
<sequence>MLPSSSSSKSETHPGEGSGSGSGSYKSDLIEKWLAFPTNTDDSSSTPPAAANEIVEEKEPGKKKQEENGGASTGRSRWSGEIRASMERASLESSSGLEGSIPRVSQELKDALANLQQTFVVSDATRPDCPIMYASAGFYSMTGYSAKEVIGRNCRFLQGPETDMLEVAKIREAVKTGKSYCGRLLNYRKDGVPFWNLLTVTPIRDIQGKVIKFIGMQVEVSKYTEGLSDKRLRPNELPVSLIRYDARQKDRALSSITEVVHTVKHPRSHSQHPEIDLPIKLNEPAPPTPDKHEPIVSVDSPMRTPNSDLKSFFKSPGRLTPLHDIKSESARITTRKSARISLIGFKNKKRSSVEVPEVNVEAAENLMTREVQRTESWDHVEREKDIRQGIDLATTLERIEKNFVITDPRIPDNPIIFASDSFLELTEYTREEILGRNCRFLQGPETDQGTVSKIRDAIRDQREITVQLINYTKSGKKFWNLFHLQPMRDQKGELQYFIGVQLDGSDHVEPLRNRLSERTEIKSAKLVKATAENVDEAVRELPDANLRPEDLWAIHSKPVFPKPHKKNNSAWLAIQKIAENGEQIELKHFKPIRPLGCGDTGSVHLVELQGTGELYAMKAMDKSVMLNRNKVHRACIEREIYSLLDHPFLPTLYTSFQTPTHVCLITDFCAGGELFALLDKQPMKIFKEEAAKFYAAEVVIGLEYLHCLGIIYRDLKPENILLQKDGHIVLTDFDLSFLTSCKPQVVKQSSPSKRRRSRDWAPPVFVAEPSTQSNSFVGTEEYIAPEIIMGAGHSSAIDWWALGILLYEMLYGRTPFRGKNRQKTFSNIMNKDLTFPSSIPVSLAGRQLIHGLLQREPADRIGANTGANEIKQHPFFQDINWPLIRCMEAPELDAPLQLIGKDLDPKVKEMHWDDQDDVLNNLDQL</sequence>
<dbReference type="CDD" id="cd00130">
    <property type="entry name" value="PAS"/>
    <property type="match status" value="2"/>
</dbReference>
<dbReference type="PROSITE" id="PS00107">
    <property type="entry name" value="PROTEIN_KINASE_ATP"/>
    <property type="match status" value="1"/>
</dbReference>
<evidence type="ECO:0000313" key="24">
    <source>
        <dbReference type="EMBL" id="AML76608.1"/>
    </source>
</evidence>
<dbReference type="Gene3D" id="3.30.200.20">
    <property type="entry name" value="Phosphorylase Kinase, domain 1"/>
    <property type="match status" value="1"/>
</dbReference>
<dbReference type="FunFam" id="1.10.510.10:FF:000265">
    <property type="entry name" value="Putative LOV domain-containing protein"/>
    <property type="match status" value="1"/>
</dbReference>
<dbReference type="InterPro" id="IPR001610">
    <property type="entry name" value="PAC"/>
</dbReference>
<evidence type="ECO:0000256" key="20">
    <source>
        <dbReference type="SAM" id="MobiDB-lite"/>
    </source>
</evidence>
<keyword evidence="9" id="KW-0808">Transferase</keyword>
<dbReference type="NCBIfam" id="TIGR00229">
    <property type="entry name" value="sensory_box"/>
    <property type="match status" value="2"/>
</dbReference>